<dbReference type="EC" id="3.2.1.8" evidence="1"/>
<dbReference type="EMBL" id="PDCK01000044">
    <property type="protein sequence ID" value="PRQ21884.1"/>
    <property type="molecule type" value="Genomic_DNA"/>
</dbReference>
<keyword evidence="2" id="KW-1185">Reference proteome</keyword>
<accession>A0A2P6PIZ6</accession>
<dbReference type="InterPro" id="IPR017853">
    <property type="entry name" value="GH"/>
</dbReference>
<proteinExistence type="predicted"/>
<protein>
    <submittedName>
        <fullName evidence="1">Putative endo-1,4-beta-xylanase</fullName>
        <ecNumber evidence="1">3.2.1.8</ecNumber>
    </submittedName>
</protein>
<dbReference type="Proteomes" id="UP000238479">
    <property type="component" value="Chromosome 6"/>
</dbReference>
<sequence>MLHFAFEEQESHWNSLAILFINEFNVVETCSDVDSRVDIYQVVREGFSHPSMNGIMLWTALHANGCYQMCLTDYNLQSLPAGDVVDNS</sequence>
<gene>
    <name evidence="1" type="ORF">RchiOBHm_Chr6g0244171</name>
</gene>
<name>A0A2P6PIZ6_ROSCH</name>
<reference evidence="1 2" key="1">
    <citation type="journal article" date="2018" name="Nat. Genet.">
        <title>The Rosa genome provides new insights in the design of modern roses.</title>
        <authorList>
            <person name="Bendahmane M."/>
        </authorList>
    </citation>
    <scope>NUCLEOTIDE SEQUENCE [LARGE SCALE GENOMIC DNA]</scope>
    <source>
        <strain evidence="2">cv. Old Blush</strain>
    </source>
</reference>
<dbReference type="GO" id="GO:0045493">
    <property type="term" value="P:xylan catabolic process"/>
    <property type="evidence" value="ECO:0007669"/>
    <property type="project" value="UniProtKB-KW"/>
</dbReference>
<dbReference type="Gramene" id="PRQ21884">
    <property type="protein sequence ID" value="PRQ21884"/>
    <property type="gene ID" value="RchiOBHm_Chr6g0244171"/>
</dbReference>
<keyword evidence="1" id="KW-0119">Carbohydrate metabolism</keyword>
<dbReference type="AlphaFoldDB" id="A0A2P6PIZ6"/>
<organism evidence="1 2">
    <name type="scientific">Rosa chinensis</name>
    <name type="common">China rose</name>
    <dbReference type="NCBI Taxonomy" id="74649"/>
    <lineage>
        <taxon>Eukaryota</taxon>
        <taxon>Viridiplantae</taxon>
        <taxon>Streptophyta</taxon>
        <taxon>Embryophyta</taxon>
        <taxon>Tracheophyta</taxon>
        <taxon>Spermatophyta</taxon>
        <taxon>Magnoliopsida</taxon>
        <taxon>eudicotyledons</taxon>
        <taxon>Gunneridae</taxon>
        <taxon>Pentapetalae</taxon>
        <taxon>rosids</taxon>
        <taxon>fabids</taxon>
        <taxon>Rosales</taxon>
        <taxon>Rosaceae</taxon>
        <taxon>Rosoideae</taxon>
        <taxon>Rosoideae incertae sedis</taxon>
        <taxon>Rosa</taxon>
    </lineage>
</organism>
<dbReference type="STRING" id="74649.A0A2P6PIZ6"/>
<dbReference type="PANTHER" id="PTHR31490:SF3">
    <property type="entry name" value="GLYCOSYL HYDROLASE FAMILY 10 PROTEIN"/>
    <property type="match status" value="1"/>
</dbReference>
<keyword evidence="1" id="KW-0326">Glycosidase</keyword>
<keyword evidence="1" id="KW-0858">Xylan degradation</keyword>
<keyword evidence="1" id="KW-0624">Polysaccharide degradation</keyword>
<evidence type="ECO:0000313" key="1">
    <source>
        <dbReference type="EMBL" id="PRQ21884.1"/>
    </source>
</evidence>
<dbReference type="SUPFAM" id="SSF51445">
    <property type="entry name" value="(Trans)glycosidases"/>
    <property type="match status" value="1"/>
</dbReference>
<comment type="caution">
    <text evidence="1">The sequence shown here is derived from an EMBL/GenBank/DDBJ whole genome shotgun (WGS) entry which is preliminary data.</text>
</comment>
<dbReference type="InterPro" id="IPR044846">
    <property type="entry name" value="GH10"/>
</dbReference>
<dbReference type="GO" id="GO:0031176">
    <property type="term" value="F:endo-1,4-beta-xylanase activity"/>
    <property type="evidence" value="ECO:0007669"/>
    <property type="project" value="UniProtKB-EC"/>
</dbReference>
<keyword evidence="1" id="KW-0378">Hydrolase</keyword>
<dbReference type="PANTHER" id="PTHR31490">
    <property type="entry name" value="GLYCOSYL HYDROLASE"/>
    <property type="match status" value="1"/>
</dbReference>
<evidence type="ECO:0000313" key="2">
    <source>
        <dbReference type="Proteomes" id="UP000238479"/>
    </source>
</evidence>